<dbReference type="PANTHER" id="PTHR15678:SF6">
    <property type="entry name" value="BRIDGE-LIKE LIPID TRANSFER PROTEIN FAMILY MEMBER 2"/>
    <property type="match status" value="1"/>
</dbReference>
<keyword evidence="6" id="KW-1185">Reference proteome</keyword>
<organism evidence="5 6">
    <name type="scientific">Suhomyces tanzawaensis NRRL Y-17324</name>
    <dbReference type="NCBI Taxonomy" id="984487"/>
    <lineage>
        <taxon>Eukaryota</taxon>
        <taxon>Fungi</taxon>
        <taxon>Dikarya</taxon>
        <taxon>Ascomycota</taxon>
        <taxon>Saccharomycotina</taxon>
        <taxon>Pichiomycetes</taxon>
        <taxon>Debaryomycetaceae</taxon>
        <taxon>Suhomyces</taxon>
    </lineage>
</organism>
<evidence type="ECO:0000256" key="1">
    <source>
        <dbReference type="SAM" id="MobiDB-lite"/>
    </source>
</evidence>
<evidence type="ECO:0000259" key="2">
    <source>
        <dbReference type="SMART" id="SM01214"/>
    </source>
</evidence>
<name>A0A1E4SBV8_9ASCO</name>
<sequence length="2705" mass="310752">MIYSLLSYLIAAYLLVLLLLNAIPKVSVKFLGWFSLGHISVTLKKTTLHIGRVRLRLNLIRGKDSVFKLFRLEIYDVTLRCKEHGGDASSPDSSGKDEKNASKTTHGPRKPFTLPKWLIDFCVKYQITNKVYIHVFRCSVYHQATHELLALYTDDCKVETAVTKDGDARFSFSLHNGQLHEMDGEKEQHKVFRNVEFGVSSNLVTSCTRENPHRVTLALENIRVSSSVGKLYLPLDKMLLERSRNKEIKSQEASTDHTKLPLDRIQNSLKKILPLFTSATFSLEEFDFKYYDLNLQASNFVANLSKERPDDAPEKLSLSLFLTAFKILDGESKCMNLPSGSFKTVLDPVSFLSVLNAFRIGDLGSTEEFIDWDTALNLTNPHFDIYYDQLEGILNKIAEEPSESHKKETMESKVDNAVQKSSTSISEKTETKKYDLVLLLQKLRMLSVRLLVLDFQINFHYPPLGFTPNDKYIRNSKDNLVWTHTVLALLNTYSTKNFASLSKRKKHKLSSLFRLKNVRTKVMGNLIHVNKLSILGVYNIKEHTFGVNFATGVVKIQSVNDAIFHLVRRIRNRENVRYNNKVKSLEEMDPIDLAPIDYESPESYYHLFEILPSFFSHVQMRISAIEADILCKDGLPAYQTEEGLNLGDFKRGVCLRMNNLHLIYKKVREEVSFNIKSITLYTISDCVEEYIADFDDISNIKDQLSDDDVSSLNTNFSDISGDEGPLEDTKKIKKVLNFKDLMLTNHCKDKINKDKNKLFLVFPEIDGRLDMFFFWCVIYAKTLMEYFEPTVKKECSNEAKKKLDTAPRKRIKLDLILNAISIVLRLPNNVDIMLEVDNLHLSKCFSNRSMSIRYIRLYVIHPATKLWARLLIISEPNIEFNLQKEISESTFEVTSRSVRLNIPHQFLFYTVIDNILTLAKALKQIETNFKKLSVNETDFTRIMPSEKPAIILPRVSVKTKTFGISLENDPFETQLGYIYQLGLVEQRSRLQKMKVFEEKEKELLELAEPDLEELIELTDASPERLLHNHNERDGSHDGKRSARPKCSTSFLSKSKTNGSAIETTHRSPSSSRVPSVENQRSQTSNLSGRSFHSKFFRENLLKKSKLAQERSSRSSNLKYSLTHKEAAQKIETARQQLFREFSDSWIKKYKLFTAVKNRDWKVKSKNVWGDDDIQPLIADKFDILAYSSGPPLLGGVFKDLDLLLERTEIPDIHQFLHDHGKNQPKLIYTILVPMFIRLRSSSLYMIVKDYPIPLVSFPESGDPSKPTIDLLGNVVINEKLVTSREEMRYIFVPFSPAAPSGNFDENFYSTYVPRTLTPVKFTAELICNLVTSRSCMINWCKSYQPAFLAISAAFDNFTKPEVDDSPIGWWDKIALLCHGSAVFNVKNELNFHMKSSTDPYDVVGRAAGFVFSWKDNVALKINAHGNSKDLIRLESDTFTLAVPNYSMLEKKTWNLFTTGGTEGFEYDGRNSEKYLKTVVKLASSDRVVWILGMIFERNKNNSTKLCDQEERISEFKNHWDIKITNPCFDSHEDSYTDFRSDYVHMALSVISESSSGSSEMNSGYLTPVVFNYFFYWWTTLNHSISLPIRQGKLFNNSPVKKSSVKLGPHLFTIKYLLIFQPLTISHTYLHSSEKKLNGAERLMFTGLKGQFKRCTIDLHQRKEFVTYINEQLNIRNQIMHLKMNQGEVNVDDADLRIIRATYNNKSVKEPLVRMMMGDHKPTSNADANDDEDSNAFDWSDNVNQYDDDLSWVDSDDFVELEFSEPLSENPKVEVIPFCYSPKFSYFREFTFHDDGPYPFGKEDIYMYNIKPTNPDDSQASLLADRIKTIKGELKKSKQLLGNMKGDAFSATDISRVKKEIKLNEDRLDVVQSVWEKFAGRDILCDSSIYSGTLSRRPTRALSMYSSHTTTYQMEEARESSANNFHNRFIVHNLQVKWDNSLRDKFMTYIQNVNDRKSIGYFMSKKAVDLVESVINDSLDEDERETLDDIFNSSYSRTSEDIIENFTDELSEVANEDEEEIVNKYLIKLIHPQIQLVSEKDPDSCCLITSKDLEMRIVDVTTKGLDRIISESNQLSGTIESRYGVLFNDSHIFVFKKDESTIAHPQIHYGNGHLNSDVNWPPWVESEVCYDSSWANNQLIAEKNTLAMLYKKPNYLFSDYKSIPPQSNEIKVHLAKFVINTTSEQYSTVFYVITNLLVHSKTHRDQLLNRLDKIVSLSDSSDFEGLDKKIKELQTTIREYHIILLQLDTYMNQLSTTEKDETAALRMDYEKAIIELNILMRGLGLRSSKTKAHKQDSRFWSISADQLIWHILDKNREPFIDFALARANFKRSDSFDGSNKNQVTISMIQGFNLQENCYYPELLRPHLSDHDIERIGTGSAAKKECAKQNPIITMQWEMLNAIGGIPIMQNAKLSIEPLNVALDYATAKSLFEFLFPNQDSEGAEQIIKDHVQGEVNQVKQTSKKNPFRQLMKRSLNSSSDSEKSSLVESDSFSSTPNSTTLSSKLSELDSDKSKKPSENSNELKKRSMTSSNDNHENDSDADDISIIINRSARYLSIVNIEVEKFMLHVSFKAPLHLKFLNVHELTLNIPSLKYKNKMWSGEEFALRVKKDLIKIILQHTGKILSNKFKQKKRDKIAEPLKQIADYASFMTLQDLQKEGRSRDAAKTTEGDHPHPHPHPHHAHSRHHNGKLESPHLIESYLEKVEE</sequence>
<feature type="domain" description="FMP27 WPPW motif-containing RBG unit" evidence="4">
    <location>
        <begin position="1646"/>
        <end position="2128"/>
    </location>
</feature>
<feature type="compositionally biased region" description="Polar residues" evidence="1">
    <location>
        <begin position="1077"/>
        <end position="1088"/>
    </location>
</feature>
<dbReference type="OrthoDB" id="1562405at2759"/>
<dbReference type="STRING" id="984487.A0A1E4SBV8"/>
<feature type="region of interest" description="Disordered" evidence="1">
    <location>
        <begin position="2656"/>
        <end position="2691"/>
    </location>
</feature>
<dbReference type="SMART" id="SM01214">
    <property type="entry name" value="Fmp27_GFWDK"/>
    <property type="match status" value="1"/>
</dbReference>
<evidence type="ECO:0000259" key="4">
    <source>
        <dbReference type="SMART" id="SM01216"/>
    </source>
</evidence>
<feature type="compositionally biased region" description="Basic and acidic residues" evidence="1">
    <location>
        <begin position="1022"/>
        <end position="1040"/>
    </location>
</feature>
<dbReference type="EMBL" id="KV453916">
    <property type="protein sequence ID" value="ODV76989.1"/>
    <property type="molecule type" value="Genomic_DNA"/>
</dbReference>
<feature type="region of interest" description="Disordered" evidence="1">
    <location>
        <begin position="2456"/>
        <end position="2539"/>
    </location>
</feature>
<feature type="domain" description="FMP27/BLTP2/Hobbit GFWDK motif-containing RBG unit" evidence="2">
    <location>
        <begin position="1249"/>
        <end position="1402"/>
    </location>
</feature>
<dbReference type="PANTHER" id="PTHR15678">
    <property type="entry name" value="ANTIGEN MLAA-22-RELATED"/>
    <property type="match status" value="1"/>
</dbReference>
<protein>
    <submittedName>
        <fullName evidence="5">Uncharacterized protein</fullName>
    </submittedName>
</protein>
<feature type="compositionally biased region" description="Basic and acidic residues" evidence="1">
    <location>
        <begin position="2656"/>
        <end position="2673"/>
    </location>
</feature>
<feature type="compositionally biased region" description="Low complexity" evidence="1">
    <location>
        <begin position="1066"/>
        <end position="1076"/>
    </location>
</feature>
<dbReference type="SMART" id="SM01215">
    <property type="entry name" value="Fmp27_SW"/>
    <property type="match status" value="1"/>
</dbReference>
<dbReference type="RefSeq" id="XP_020062111.1">
    <property type="nucleotide sequence ID" value="XM_020207007.1"/>
</dbReference>
<evidence type="ECO:0000313" key="5">
    <source>
        <dbReference type="EMBL" id="ODV76989.1"/>
    </source>
</evidence>
<dbReference type="GeneID" id="30981144"/>
<dbReference type="InterPro" id="IPR019449">
    <property type="entry name" value="FMP27_WPPW_RBG"/>
</dbReference>
<evidence type="ECO:0000313" key="6">
    <source>
        <dbReference type="Proteomes" id="UP000094285"/>
    </source>
</evidence>
<dbReference type="Proteomes" id="UP000094285">
    <property type="component" value="Unassembled WGS sequence"/>
</dbReference>
<feature type="compositionally biased region" description="Low complexity" evidence="1">
    <location>
        <begin position="2485"/>
        <end position="2504"/>
    </location>
</feature>
<feature type="compositionally biased region" description="Polar residues" evidence="1">
    <location>
        <begin position="1046"/>
        <end position="1062"/>
    </location>
</feature>
<proteinExistence type="predicted"/>
<dbReference type="SMART" id="SM01216">
    <property type="entry name" value="Fmp27_WPPW"/>
    <property type="match status" value="1"/>
</dbReference>
<dbReference type="InterPro" id="IPR019441">
    <property type="entry name" value="FMP27/BLTP2/Hobbit_GFWDK_RBG"/>
</dbReference>
<feature type="compositionally biased region" description="Basic and acidic residues" evidence="1">
    <location>
        <begin position="2505"/>
        <end position="2524"/>
    </location>
</feature>
<feature type="compositionally biased region" description="Basic residues" evidence="1">
    <location>
        <begin position="2674"/>
        <end position="2687"/>
    </location>
</feature>
<feature type="region of interest" description="Disordered" evidence="1">
    <location>
        <begin position="84"/>
        <end position="107"/>
    </location>
</feature>
<evidence type="ECO:0000259" key="3">
    <source>
        <dbReference type="SMART" id="SM01215"/>
    </source>
</evidence>
<reference evidence="6" key="1">
    <citation type="submission" date="2016-05" db="EMBL/GenBank/DDBJ databases">
        <title>Comparative genomics of biotechnologically important yeasts.</title>
        <authorList>
            <consortium name="DOE Joint Genome Institute"/>
            <person name="Riley R."/>
            <person name="Haridas S."/>
            <person name="Wolfe K.H."/>
            <person name="Lopes M.R."/>
            <person name="Hittinger C.T."/>
            <person name="Goker M."/>
            <person name="Salamov A."/>
            <person name="Wisecaver J."/>
            <person name="Long T.M."/>
            <person name="Aerts A.L."/>
            <person name="Barry K."/>
            <person name="Choi C."/>
            <person name="Clum A."/>
            <person name="Coughlan A.Y."/>
            <person name="Deshpande S."/>
            <person name="Douglass A.P."/>
            <person name="Hanson S.J."/>
            <person name="Klenk H.-P."/>
            <person name="Labutti K."/>
            <person name="Lapidus A."/>
            <person name="Lindquist E."/>
            <person name="Lipzen A."/>
            <person name="Meier-Kolthoff J.P."/>
            <person name="Ohm R.A."/>
            <person name="Otillar R.P."/>
            <person name="Pangilinan J."/>
            <person name="Peng Y."/>
            <person name="Rokas A."/>
            <person name="Rosa C.A."/>
            <person name="Scheuner C."/>
            <person name="Sibirny A.A."/>
            <person name="Slot J.C."/>
            <person name="Stielow J.B."/>
            <person name="Sun H."/>
            <person name="Kurtzman C.P."/>
            <person name="Blackwell M."/>
            <person name="Grigoriev I.V."/>
            <person name="Jeffries T.W."/>
        </authorList>
    </citation>
    <scope>NUCLEOTIDE SEQUENCE [LARGE SCALE GENOMIC DNA]</scope>
    <source>
        <strain evidence="6">NRRL Y-17324</strain>
    </source>
</reference>
<gene>
    <name evidence="5" type="ORF">CANTADRAFT_23827</name>
</gene>
<accession>A0A1E4SBV8</accession>
<dbReference type="InterPro" id="IPR045167">
    <property type="entry name" value="Hobbit"/>
</dbReference>
<feature type="domain" description="FMP27 SW motif-containing RBG unit" evidence="3">
    <location>
        <begin position="1132"/>
        <end position="1231"/>
    </location>
</feature>
<feature type="region of interest" description="Disordered" evidence="1">
    <location>
        <begin position="1022"/>
        <end position="1088"/>
    </location>
</feature>
<dbReference type="InterPro" id="IPR019415">
    <property type="entry name" value="FMP27_SW_RBG"/>
</dbReference>
<dbReference type="Pfam" id="PF10344">
    <property type="entry name" value="Hobbit"/>
    <property type="match status" value="1"/>
</dbReference>